<feature type="domain" description="ABC transporter" evidence="4">
    <location>
        <begin position="400"/>
        <end position="663"/>
    </location>
</feature>
<dbReference type="AlphaFoldDB" id="A0AAD5VGC1"/>
<dbReference type="SUPFAM" id="SSF52540">
    <property type="entry name" value="P-loop containing nucleoside triphosphate hydrolases"/>
    <property type="match status" value="1"/>
</dbReference>
<keyword evidence="1" id="KW-0547">Nucleotide-binding</keyword>
<dbReference type="GO" id="GO:0005524">
    <property type="term" value="F:ATP binding"/>
    <property type="evidence" value="ECO:0007669"/>
    <property type="project" value="UniProtKB-KW"/>
</dbReference>
<protein>
    <recommendedName>
        <fullName evidence="4">ABC transporter domain-containing protein</fullName>
    </recommendedName>
</protein>
<gene>
    <name evidence="5" type="ORF">NP233_g12074</name>
</gene>
<evidence type="ECO:0000256" key="3">
    <source>
        <dbReference type="SAM" id="Phobius"/>
    </source>
</evidence>
<evidence type="ECO:0000256" key="2">
    <source>
        <dbReference type="ARBA" id="ARBA00022840"/>
    </source>
</evidence>
<reference evidence="5" key="1">
    <citation type="submission" date="2022-07" db="EMBL/GenBank/DDBJ databases">
        <title>Genome Sequence of Leucocoprinus birnbaumii.</title>
        <authorList>
            <person name="Buettner E."/>
        </authorList>
    </citation>
    <scope>NUCLEOTIDE SEQUENCE</scope>
    <source>
        <strain evidence="5">VT141</strain>
    </source>
</reference>
<feature type="transmembrane region" description="Helical" evidence="3">
    <location>
        <begin position="182"/>
        <end position="202"/>
    </location>
</feature>
<dbReference type="PROSITE" id="PS50893">
    <property type="entry name" value="ABC_TRANSPORTER_2"/>
    <property type="match status" value="1"/>
</dbReference>
<evidence type="ECO:0000256" key="1">
    <source>
        <dbReference type="ARBA" id="ARBA00022741"/>
    </source>
</evidence>
<organism evidence="5 6">
    <name type="scientific">Leucocoprinus birnbaumii</name>
    <dbReference type="NCBI Taxonomy" id="56174"/>
    <lineage>
        <taxon>Eukaryota</taxon>
        <taxon>Fungi</taxon>
        <taxon>Dikarya</taxon>
        <taxon>Basidiomycota</taxon>
        <taxon>Agaricomycotina</taxon>
        <taxon>Agaricomycetes</taxon>
        <taxon>Agaricomycetidae</taxon>
        <taxon>Agaricales</taxon>
        <taxon>Agaricineae</taxon>
        <taxon>Agaricaceae</taxon>
        <taxon>Leucocoprinus</taxon>
    </lineage>
</organism>
<keyword evidence="6" id="KW-1185">Reference proteome</keyword>
<evidence type="ECO:0000259" key="4">
    <source>
        <dbReference type="PROSITE" id="PS50893"/>
    </source>
</evidence>
<keyword evidence="3" id="KW-1133">Transmembrane helix</keyword>
<dbReference type="Proteomes" id="UP001213000">
    <property type="component" value="Unassembled WGS sequence"/>
</dbReference>
<dbReference type="EMBL" id="JANIEX010001619">
    <property type="protein sequence ID" value="KAJ3556012.1"/>
    <property type="molecule type" value="Genomic_DNA"/>
</dbReference>
<name>A0AAD5VGC1_9AGAR</name>
<keyword evidence="3" id="KW-0812">Transmembrane</keyword>
<evidence type="ECO:0000313" key="5">
    <source>
        <dbReference type="EMBL" id="KAJ3556012.1"/>
    </source>
</evidence>
<dbReference type="PANTHER" id="PTHR24221">
    <property type="entry name" value="ATP-BINDING CASSETTE SUB-FAMILY B"/>
    <property type="match status" value="1"/>
</dbReference>
<keyword evidence="2" id="KW-0067">ATP-binding</keyword>
<evidence type="ECO:0000313" key="6">
    <source>
        <dbReference type="Proteomes" id="UP001213000"/>
    </source>
</evidence>
<dbReference type="Pfam" id="PF00005">
    <property type="entry name" value="ABC_tran"/>
    <property type="match status" value="1"/>
</dbReference>
<dbReference type="InterPro" id="IPR039421">
    <property type="entry name" value="Type_1_exporter"/>
</dbReference>
<feature type="transmembrane region" description="Helical" evidence="3">
    <location>
        <begin position="106"/>
        <end position="129"/>
    </location>
</feature>
<sequence length="674" mass="76082">MDPSPQKNVGSVHQTKYTTERYGIWEVLMVDENYRAQYLRFIHDFPKLLPYLCRLFQDIYSLSPEIFPRFICLRLWLGCQESIKLHFSGEVLRAIEQCLKEGVADYYAVAYAIILRCGVAGLASFFSWYSQQVMLGLQRRVTSHFQLRIMSTVLGRDLADKNSPSAQINVSAKEAWTAFEEVLQHISTVLTVVSQLGLIFYVSAQDKGGILFALLCLLHPIVSTLVTRSLWNKVCIVRETSRDQQRIEALTTLIKPEFRQDVIGNNLQAFILSEYQETNERLRNVSVEQIWRLYGTPSSPASGILTTFLSDLPLIYCALTALRDPKRTSFASIAILQQSSVLLSRWVAIALSGSEHFRSGMKHIQDIYESTEKPGKNGITDLKQIGLEDATLRVGEGIELELRNVSFEYPGTKANREALRNISLKIKPGQFVVLVGANGSGKSTLLKTLCRFFHPTACRSGCSDVSGQVLLDSIPAQLYSESSLRRTMAVLSQENMLYPGFTCLDEAVRKAGADRVVNRMKQGMDTLLEPLFSWYQYNVRDKDTDHPLKKVLQEMERPIEVSGGEKQRIVAARTFMRLKSGTIRFLAVDEPSSALDAEGEELLLSNLLRERSGKTIVFVTHRFGKLTRQADLILCMKEGQVIESGTHQELMNNSEGEYKKLYDIQASAFRDESS</sequence>
<feature type="transmembrane region" description="Helical" evidence="3">
    <location>
        <begin position="209"/>
        <end position="231"/>
    </location>
</feature>
<dbReference type="InterPro" id="IPR027417">
    <property type="entry name" value="P-loop_NTPase"/>
</dbReference>
<dbReference type="GO" id="GO:0016887">
    <property type="term" value="F:ATP hydrolysis activity"/>
    <property type="evidence" value="ECO:0007669"/>
    <property type="project" value="InterPro"/>
</dbReference>
<comment type="caution">
    <text evidence="5">The sequence shown here is derived from an EMBL/GenBank/DDBJ whole genome shotgun (WGS) entry which is preliminary data.</text>
</comment>
<proteinExistence type="predicted"/>
<dbReference type="Gene3D" id="3.40.50.300">
    <property type="entry name" value="P-loop containing nucleotide triphosphate hydrolases"/>
    <property type="match status" value="1"/>
</dbReference>
<dbReference type="InterPro" id="IPR003593">
    <property type="entry name" value="AAA+_ATPase"/>
</dbReference>
<keyword evidence="3" id="KW-0472">Membrane</keyword>
<accession>A0AAD5VGC1</accession>
<dbReference type="SMART" id="SM00382">
    <property type="entry name" value="AAA"/>
    <property type="match status" value="1"/>
</dbReference>
<dbReference type="PANTHER" id="PTHR24221:SF646">
    <property type="entry name" value="HAEMOLYSIN SECRETION ATP-BINDING PROTEIN"/>
    <property type="match status" value="1"/>
</dbReference>
<dbReference type="InterPro" id="IPR003439">
    <property type="entry name" value="ABC_transporter-like_ATP-bd"/>
</dbReference>
<dbReference type="GO" id="GO:0034040">
    <property type="term" value="F:ATPase-coupled lipid transmembrane transporter activity"/>
    <property type="evidence" value="ECO:0007669"/>
    <property type="project" value="TreeGrafter"/>
</dbReference>